<comment type="subcellular location">
    <subcellularLocation>
        <location evidence="1">Cytoplasm</location>
        <location evidence="1">Cytosol</location>
    </subcellularLocation>
</comment>
<evidence type="ECO:0000256" key="2">
    <source>
        <dbReference type="ARBA" id="ARBA00007878"/>
    </source>
</evidence>
<dbReference type="Gene3D" id="3.90.550.10">
    <property type="entry name" value="Spore Coat Polysaccharide Biosynthesis Protein SpsA, Chain A"/>
    <property type="match status" value="1"/>
</dbReference>
<evidence type="ECO:0000259" key="11">
    <source>
        <dbReference type="Pfam" id="PF00483"/>
    </source>
</evidence>
<evidence type="ECO:0000313" key="12">
    <source>
        <dbReference type="EMBL" id="MDT3281586.1"/>
    </source>
</evidence>
<comment type="function">
    <text evidence="8">Acts as a component of the translation initiation factor 2B (eIF2B) complex, which catalyzes the exchange of GDP for GTP on the eukaryotic initiation factor 2 (eIF2) complex gamma subunit. Its guanine nucleotide exchange factor activity is repressed when bound to eIF2 complex phosphorylated on the alpha subunit, thereby limiting the amount of methionyl-initiator methionine tRNA available to the ribosome and consequently global translation is repressed.</text>
</comment>
<feature type="transmembrane region" description="Helical" evidence="10">
    <location>
        <begin position="321"/>
        <end position="347"/>
    </location>
</feature>
<comment type="caution">
    <text evidence="12">The sequence shown here is derived from an EMBL/GenBank/DDBJ whole genome shotgun (WGS) entry which is preliminary data.</text>
</comment>
<keyword evidence="10" id="KW-0812">Transmembrane</keyword>
<dbReference type="InterPro" id="IPR051960">
    <property type="entry name" value="eIF2B_gamma"/>
</dbReference>
<keyword evidence="5" id="KW-0648">Protein biosynthesis</keyword>
<evidence type="ECO:0000256" key="8">
    <source>
        <dbReference type="ARBA" id="ARBA00045373"/>
    </source>
</evidence>
<dbReference type="Proteomes" id="UP001249505">
    <property type="component" value="Unassembled WGS sequence"/>
</dbReference>
<evidence type="ECO:0000256" key="5">
    <source>
        <dbReference type="ARBA" id="ARBA00022917"/>
    </source>
</evidence>
<gene>
    <name evidence="12" type="ORF">Q4Q50_14980</name>
</gene>
<evidence type="ECO:0000313" key="13">
    <source>
        <dbReference type="Proteomes" id="UP001249505"/>
    </source>
</evidence>
<keyword evidence="3" id="KW-0963">Cytoplasm</keyword>
<comment type="similarity">
    <text evidence="2">Belongs to the eIF-2B gamma/epsilon subunits family.</text>
</comment>
<keyword evidence="13" id="KW-1185">Reference proteome</keyword>
<name>A0ABU3G1V4_9GAMM</name>
<evidence type="ECO:0000256" key="9">
    <source>
        <dbReference type="ARBA" id="ARBA00046432"/>
    </source>
</evidence>
<dbReference type="RefSeq" id="WP_006083677.1">
    <property type="nucleotide sequence ID" value="NZ_JAUOES010000017.1"/>
</dbReference>
<evidence type="ECO:0000256" key="7">
    <source>
        <dbReference type="ARBA" id="ARBA00044229"/>
    </source>
</evidence>
<dbReference type="EMBL" id="JAUOES010000017">
    <property type="protein sequence ID" value="MDT3281586.1"/>
    <property type="molecule type" value="Genomic_DNA"/>
</dbReference>
<dbReference type="SUPFAM" id="SSF53448">
    <property type="entry name" value="Nucleotide-diphospho-sugar transferases"/>
    <property type="match status" value="1"/>
</dbReference>
<accession>A0ABU3G1V4</accession>
<dbReference type="InterPro" id="IPR005835">
    <property type="entry name" value="NTP_transferase_dom"/>
</dbReference>
<feature type="domain" description="Nucleotidyl transferase" evidence="11">
    <location>
        <begin position="3"/>
        <end position="97"/>
    </location>
</feature>
<dbReference type="Pfam" id="PF00483">
    <property type="entry name" value="NTP_transferase"/>
    <property type="match status" value="1"/>
</dbReference>
<dbReference type="PANTHER" id="PTHR45989">
    <property type="entry name" value="TRANSLATION INITIATION FACTOR EIF-2B SUBUNIT GAMMA"/>
    <property type="match status" value="1"/>
</dbReference>
<sequence>MQAIIFANRHGNELSPLDEQYCPALLPVGNRALIEYTLEDVADAGITQVKLVISSHAEKIEAYLGDGSRWGVKIEYFLTKVQESVTQVMSRMKLDLNEETLVARGDILRSPCINCFVNYSKNIKLRLVRPKLADLNPGLLMLPAAQNHLHLLDWPLDNTTLCAEAITEILHGQCAMLDSFESYLYANLTIADASFYGLTASGRPSASIKPTKYFYLGAKTRTGLLSRLHAWGAIGEQTWIAPNVNMQNKIVIGNKCLIEKDCNLNDCLILDNSFVGEGLNIDNCIISQNVLINVGLKSAIKINDPRLISTSHKQIPHTESFLIRLISLLLLCLSLPLWPILFTWGVIHSWHGFIKMQLISNQNKLLNSWRFNIPYQGLALLPQLYHVCLGKLHLMGLSAKTEQSPYTAQEPSKHGVYGPVQLLAPYAIPEEEKIIIEQDFKTKNKRDQVRQLLKQNSRAVHSALGTQSIQAHIDSHSSKRN</sequence>
<keyword evidence="10" id="KW-1133">Transmembrane helix</keyword>
<organism evidence="12 13">
    <name type="scientific">Shewanella scandinavica</name>
    <dbReference type="NCBI Taxonomy" id="3063538"/>
    <lineage>
        <taxon>Bacteria</taxon>
        <taxon>Pseudomonadati</taxon>
        <taxon>Pseudomonadota</taxon>
        <taxon>Gammaproteobacteria</taxon>
        <taxon>Alteromonadales</taxon>
        <taxon>Shewanellaceae</taxon>
        <taxon>Shewanella</taxon>
    </lineage>
</organism>
<evidence type="ECO:0000256" key="4">
    <source>
        <dbReference type="ARBA" id="ARBA00022540"/>
    </source>
</evidence>
<reference evidence="12 13" key="1">
    <citation type="submission" date="2023-07" db="EMBL/GenBank/DDBJ databases">
        <title>Novel Shewanella species isolated from Baltic Sea sediments.</title>
        <authorList>
            <person name="Martin-Rodriguez A.J."/>
        </authorList>
    </citation>
    <scope>NUCLEOTIDE SEQUENCE [LARGE SCALE GENOMIC DNA]</scope>
    <source>
        <strain evidence="12 13">SP2S1-2</strain>
    </source>
</reference>
<dbReference type="InterPro" id="IPR029044">
    <property type="entry name" value="Nucleotide-diphossugar_trans"/>
</dbReference>
<evidence type="ECO:0000256" key="10">
    <source>
        <dbReference type="SAM" id="Phobius"/>
    </source>
</evidence>
<dbReference type="Gene3D" id="2.160.10.10">
    <property type="entry name" value="Hexapeptide repeat proteins"/>
    <property type="match status" value="1"/>
</dbReference>
<evidence type="ECO:0000256" key="1">
    <source>
        <dbReference type="ARBA" id="ARBA00004514"/>
    </source>
</evidence>
<evidence type="ECO:0000256" key="6">
    <source>
        <dbReference type="ARBA" id="ARBA00044196"/>
    </source>
</evidence>
<keyword evidence="4" id="KW-0396">Initiation factor</keyword>
<protein>
    <recommendedName>
        <fullName evidence="6">Translation initiation factor eIF2B subunit gamma</fullName>
    </recommendedName>
    <alternativeName>
        <fullName evidence="7">eIF2B GDP-GTP exchange factor subunit gamma</fullName>
    </alternativeName>
</protein>
<evidence type="ECO:0000256" key="3">
    <source>
        <dbReference type="ARBA" id="ARBA00022490"/>
    </source>
</evidence>
<dbReference type="PANTHER" id="PTHR45989:SF1">
    <property type="entry name" value="TRANSLATION INITIATION FACTOR EIF-2B SUBUNIT GAMMA"/>
    <property type="match status" value="1"/>
</dbReference>
<proteinExistence type="inferred from homology"/>
<comment type="subunit">
    <text evidence="9">Component of the translation initiation factor 2B (eIF2B) complex which is a heterodecamer of two sets of five different subunits: alpha, beta, gamma, delta and epsilon. Subunits alpha, beta and delta comprise a regulatory subcomplex and subunits epsilon and gamma comprise a catalytic subcomplex. Within the complex, the hexameric regulatory complex resides at the center, with the two heterodimeric catalytic subcomplexes bound on opposite sides.</text>
</comment>
<keyword evidence="10" id="KW-0472">Membrane</keyword>